<evidence type="ECO:0000313" key="1">
    <source>
        <dbReference type="EMBL" id="TYL99155.1"/>
    </source>
</evidence>
<dbReference type="Proteomes" id="UP000324758">
    <property type="component" value="Unassembled WGS sequence"/>
</dbReference>
<proteinExistence type="predicted"/>
<organism evidence="1 2">
    <name type="scientific">Bradyrhizobium rifense</name>
    <dbReference type="NCBI Taxonomy" id="515499"/>
    <lineage>
        <taxon>Bacteria</taxon>
        <taxon>Pseudomonadati</taxon>
        <taxon>Pseudomonadota</taxon>
        <taxon>Alphaproteobacteria</taxon>
        <taxon>Hyphomicrobiales</taxon>
        <taxon>Nitrobacteraceae</taxon>
        <taxon>Bradyrhizobium</taxon>
    </lineage>
</organism>
<name>A0A5D3KZJ3_9BRAD</name>
<accession>A0A5D3KZJ3</accession>
<evidence type="ECO:0000313" key="2">
    <source>
        <dbReference type="Proteomes" id="UP000324758"/>
    </source>
</evidence>
<sequence length="109" mass="12344">MIEGRHGFLVLRNQKQMTSRAVEEFFDQTPRFVWLAVRAKRHEGIAGSCQERSSIGGVAFAFHIEPPEEGWLLQPLQPLQYRCFDGVAGLPCIVQQFCRSTGPCILDHT</sequence>
<comment type="caution">
    <text evidence="1">The sequence shown here is derived from an EMBL/GenBank/DDBJ whole genome shotgun (WGS) entry which is preliminary data.</text>
</comment>
<reference evidence="1 2" key="1">
    <citation type="submission" date="2019-08" db="EMBL/GenBank/DDBJ databases">
        <title>Bradyrhizobium hipponensis sp. nov., a rhizobium isolated from a Lupinus angustifolius root nodule in Tunisia.</title>
        <authorList>
            <person name="Off K."/>
            <person name="Rejili M."/>
            <person name="Mars M."/>
            <person name="Brachmann A."/>
            <person name="Marin M."/>
        </authorList>
    </citation>
    <scope>NUCLEOTIDE SEQUENCE [LARGE SCALE GENOMIC DNA]</scope>
    <source>
        <strain evidence="1 2">CTAW71</strain>
    </source>
</reference>
<dbReference type="RefSeq" id="WP_148770784.1">
    <property type="nucleotide sequence ID" value="NZ_VSSS01000008.1"/>
</dbReference>
<gene>
    <name evidence="1" type="ORF">FXB40_03295</name>
</gene>
<keyword evidence="2" id="KW-1185">Reference proteome</keyword>
<protein>
    <submittedName>
        <fullName evidence="1">Uncharacterized protein</fullName>
    </submittedName>
</protein>
<dbReference type="AlphaFoldDB" id="A0A5D3KZJ3"/>
<dbReference type="EMBL" id="VSSS01000008">
    <property type="protein sequence ID" value="TYL99155.1"/>
    <property type="molecule type" value="Genomic_DNA"/>
</dbReference>